<organism evidence="1 2">
    <name type="scientific">Heterorhabditis bacteriophora</name>
    <name type="common">Entomopathogenic nematode worm</name>
    <dbReference type="NCBI Taxonomy" id="37862"/>
    <lineage>
        <taxon>Eukaryota</taxon>
        <taxon>Metazoa</taxon>
        <taxon>Ecdysozoa</taxon>
        <taxon>Nematoda</taxon>
        <taxon>Chromadorea</taxon>
        <taxon>Rhabditida</taxon>
        <taxon>Rhabditina</taxon>
        <taxon>Rhabditomorpha</taxon>
        <taxon>Strongyloidea</taxon>
        <taxon>Heterorhabditidae</taxon>
        <taxon>Heterorhabditis</taxon>
    </lineage>
</organism>
<accession>A0A1I7WQ49</accession>
<dbReference type="Proteomes" id="UP000095283">
    <property type="component" value="Unplaced"/>
</dbReference>
<name>A0A1I7WQ49_HETBA</name>
<evidence type="ECO:0000313" key="2">
    <source>
        <dbReference type="WBParaSite" id="Hba_07270"/>
    </source>
</evidence>
<dbReference type="AlphaFoldDB" id="A0A1I7WQ49"/>
<proteinExistence type="predicted"/>
<reference evidence="2" key="1">
    <citation type="submission" date="2016-11" db="UniProtKB">
        <authorList>
            <consortium name="WormBaseParasite"/>
        </authorList>
    </citation>
    <scope>IDENTIFICATION</scope>
</reference>
<sequence>MVVREGSLMQKERLKLSSIRTMGRLSAKSDLSTGLFFKRRMNGDDGTLESCRLPGYNTKVTTEEFYE</sequence>
<dbReference type="WBParaSite" id="Hba_07270">
    <property type="protein sequence ID" value="Hba_07270"/>
    <property type="gene ID" value="Hba_07270"/>
</dbReference>
<keyword evidence="1" id="KW-1185">Reference proteome</keyword>
<protein>
    <submittedName>
        <fullName evidence="2">Ovule protein</fullName>
    </submittedName>
</protein>
<evidence type="ECO:0000313" key="1">
    <source>
        <dbReference type="Proteomes" id="UP000095283"/>
    </source>
</evidence>